<evidence type="ECO:0000313" key="2">
    <source>
        <dbReference type="Proteomes" id="UP001082899"/>
    </source>
</evidence>
<proteinExistence type="predicted"/>
<name>A0ABT3ZSQ1_9BURK</name>
<accession>A0ABT3ZSQ1</accession>
<reference evidence="1" key="1">
    <citation type="submission" date="2022-11" db="EMBL/GenBank/DDBJ databases">
        <title>Robbsia betulipollinis sp. nov., isolated from pollen of birch (Betula pendula).</title>
        <authorList>
            <person name="Shi H."/>
            <person name="Ambika Manirajan B."/>
            <person name="Ratering S."/>
            <person name="Geissler-Plaum R."/>
            <person name="Schnell S."/>
        </authorList>
    </citation>
    <scope>NUCLEOTIDE SEQUENCE</scope>
    <source>
        <strain evidence="1">Bb-Pol-6</strain>
    </source>
</reference>
<protein>
    <submittedName>
        <fullName evidence="1">Uncharacterized protein</fullName>
    </submittedName>
</protein>
<dbReference type="RefSeq" id="WP_267849487.1">
    <property type="nucleotide sequence ID" value="NZ_JAPMXC010000010.1"/>
</dbReference>
<evidence type="ECO:0000313" key="1">
    <source>
        <dbReference type="EMBL" id="MCY0389594.1"/>
    </source>
</evidence>
<sequence length="103" mass="11457">MSDDKAIRDVVTRGVRVMAAVDTYHDRPNARNRAALRSILIDEFQELLDAARPAAQANDVEDAARYRAMVENEDVALAFDHHWGLAKNLLDGAVDAARQEPKT</sequence>
<keyword evidence="2" id="KW-1185">Reference proteome</keyword>
<comment type="caution">
    <text evidence="1">The sequence shown here is derived from an EMBL/GenBank/DDBJ whole genome shotgun (WGS) entry which is preliminary data.</text>
</comment>
<dbReference type="Proteomes" id="UP001082899">
    <property type="component" value="Unassembled WGS sequence"/>
</dbReference>
<organism evidence="1 2">
    <name type="scientific">Robbsia betulipollinis</name>
    <dbReference type="NCBI Taxonomy" id="2981849"/>
    <lineage>
        <taxon>Bacteria</taxon>
        <taxon>Pseudomonadati</taxon>
        <taxon>Pseudomonadota</taxon>
        <taxon>Betaproteobacteria</taxon>
        <taxon>Burkholderiales</taxon>
        <taxon>Burkholderiaceae</taxon>
        <taxon>Robbsia</taxon>
    </lineage>
</organism>
<gene>
    <name evidence="1" type="ORF">OVY01_20825</name>
</gene>
<dbReference type="EMBL" id="JAPMXC010000010">
    <property type="protein sequence ID" value="MCY0389594.1"/>
    <property type="molecule type" value="Genomic_DNA"/>
</dbReference>